<proteinExistence type="predicted"/>
<protein>
    <submittedName>
        <fullName evidence="2">Uncharacterized protein</fullName>
    </submittedName>
</protein>
<feature type="region of interest" description="Disordered" evidence="1">
    <location>
        <begin position="1"/>
        <end position="87"/>
    </location>
</feature>
<feature type="compositionally biased region" description="Acidic residues" evidence="1">
    <location>
        <begin position="55"/>
        <end position="67"/>
    </location>
</feature>
<gene>
    <name evidence="2" type="ORF">DFH07DRAFT_190264</name>
</gene>
<keyword evidence="3" id="KW-1185">Reference proteome</keyword>
<reference evidence="2" key="1">
    <citation type="submission" date="2023-03" db="EMBL/GenBank/DDBJ databases">
        <title>Massive genome expansion in bonnet fungi (Mycena s.s.) driven by repeated elements and novel gene families across ecological guilds.</title>
        <authorList>
            <consortium name="Lawrence Berkeley National Laboratory"/>
            <person name="Harder C.B."/>
            <person name="Miyauchi S."/>
            <person name="Viragh M."/>
            <person name="Kuo A."/>
            <person name="Thoen E."/>
            <person name="Andreopoulos B."/>
            <person name="Lu D."/>
            <person name="Skrede I."/>
            <person name="Drula E."/>
            <person name="Henrissat B."/>
            <person name="Morin E."/>
            <person name="Kohler A."/>
            <person name="Barry K."/>
            <person name="LaButti K."/>
            <person name="Morin E."/>
            <person name="Salamov A."/>
            <person name="Lipzen A."/>
            <person name="Mereny Z."/>
            <person name="Hegedus B."/>
            <person name="Baldrian P."/>
            <person name="Stursova M."/>
            <person name="Weitz H."/>
            <person name="Taylor A."/>
            <person name="Grigoriev I.V."/>
            <person name="Nagy L.G."/>
            <person name="Martin F."/>
            <person name="Kauserud H."/>
        </authorList>
    </citation>
    <scope>NUCLEOTIDE SEQUENCE</scope>
    <source>
        <strain evidence="2">CBHHK188m</strain>
    </source>
</reference>
<evidence type="ECO:0000256" key="1">
    <source>
        <dbReference type="SAM" id="MobiDB-lite"/>
    </source>
</evidence>
<organism evidence="2 3">
    <name type="scientific">Mycena maculata</name>
    <dbReference type="NCBI Taxonomy" id="230809"/>
    <lineage>
        <taxon>Eukaryota</taxon>
        <taxon>Fungi</taxon>
        <taxon>Dikarya</taxon>
        <taxon>Basidiomycota</taxon>
        <taxon>Agaricomycotina</taxon>
        <taxon>Agaricomycetes</taxon>
        <taxon>Agaricomycetidae</taxon>
        <taxon>Agaricales</taxon>
        <taxon>Marasmiineae</taxon>
        <taxon>Mycenaceae</taxon>
        <taxon>Mycena</taxon>
    </lineage>
</organism>
<dbReference type="EMBL" id="JARJLG010000002">
    <property type="protein sequence ID" value="KAJ7783535.1"/>
    <property type="molecule type" value="Genomic_DNA"/>
</dbReference>
<name>A0AAD7KDT6_9AGAR</name>
<evidence type="ECO:0000313" key="3">
    <source>
        <dbReference type="Proteomes" id="UP001215280"/>
    </source>
</evidence>
<comment type="caution">
    <text evidence="2">The sequence shown here is derived from an EMBL/GenBank/DDBJ whole genome shotgun (WGS) entry which is preliminary data.</text>
</comment>
<accession>A0AAD7KDT6</accession>
<sequence>MLKRLRPASPPPSTPSIPLVSDPSDSCRHQPKRRRILPPSLDGQSRHLVFRTSEDDGEEDDDDEDDMSLAYDRNPSGAGPSGSTVHNTEYQSANTFLHELHALHKHRLIFSPSWQPSSPPRPSPASRYQDKSYLPQIPDYHRPPNKDSSGMQSFQSELPYEEVQSVKERYGDTNKFRPCLFLLRLPISYLADCWAPGFSLGENNLINHHSTRSLHCKDSSFLFTSLDNFFQLMTLFRSRSSQRSSRIFSAWLSTLVTLIRRVALNSMGSLAISL</sequence>
<feature type="region of interest" description="Disordered" evidence="1">
    <location>
        <begin position="112"/>
        <end position="152"/>
    </location>
</feature>
<dbReference type="Proteomes" id="UP001215280">
    <property type="component" value="Unassembled WGS sequence"/>
</dbReference>
<dbReference type="AlphaFoldDB" id="A0AAD7KDT6"/>
<evidence type="ECO:0000313" key="2">
    <source>
        <dbReference type="EMBL" id="KAJ7783535.1"/>
    </source>
</evidence>